<gene>
    <name evidence="1" type="ORF">NXF25_009193</name>
</gene>
<protein>
    <submittedName>
        <fullName evidence="1">snRNA-activating protein complex subunit 2</fullName>
    </submittedName>
</protein>
<dbReference type="GO" id="GO:0009301">
    <property type="term" value="P:snRNA transcription"/>
    <property type="evidence" value="ECO:0007669"/>
    <property type="project" value="InterPro"/>
</dbReference>
<dbReference type="GO" id="GO:0016251">
    <property type="term" value="F:RNA polymerase II general transcription initiation factor activity"/>
    <property type="evidence" value="ECO:0007669"/>
    <property type="project" value="InterPro"/>
</dbReference>
<dbReference type="PANTHER" id="PTHR15132:SF1">
    <property type="entry name" value="SNRNA-ACTIVATING PROTEIN COMPLEX SUBUNIT 2"/>
    <property type="match status" value="1"/>
</dbReference>
<dbReference type="EMBL" id="JAOTOJ010000003">
    <property type="protein sequence ID" value="KAK9404366.1"/>
    <property type="molecule type" value="Genomic_DNA"/>
</dbReference>
<evidence type="ECO:0000313" key="1">
    <source>
        <dbReference type="EMBL" id="KAK9404366.1"/>
    </source>
</evidence>
<organism evidence="1 2">
    <name type="scientific">Crotalus adamanteus</name>
    <name type="common">Eastern diamondback rattlesnake</name>
    <dbReference type="NCBI Taxonomy" id="8729"/>
    <lineage>
        <taxon>Eukaryota</taxon>
        <taxon>Metazoa</taxon>
        <taxon>Chordata</taxon>
        <taxon>Craniata</taxon>
        <taxon>Vertebrata</taxon>
        <taxon>Euteleostomi</taxon>
        <taxon>Lepidosauria</taxon>
        <taxon>Squamata</taxon>
        <taxon>Bifurcata</taxon>
        <taxon>Unidentata</taxon>
        <taxon>Episquamata</taxon>
        <taxon>Toxicofera</taxon>
        <taxon>Serpentes</taxon>
        <taxon>Colubroidea</taxon>
        <taxon>Viperidae</taxon>
        <taxon>Crotalinae</taxon>
        <taxon>Crotalus</taxon>
    </lineage>
</organism>
<comment type="caution">
    <text evidence="1">The sequence shown here is derived from an EMBL/GenBank/DDBJ whole genome shotgun (WGS) entry which is preliminary data.</text>
</comment>
<proteinExistence type="predicted"/>
<dbReference type="AlphaFoldDB" id="A0AAW1BRE6"/>
<sequence length="336" mass="37740">MVTRGKKGVRCILLSYHSNPSVTPRPLYRPRPSFGSGYVTCPLSFFWSPVVGLGPGLSGGRAMKPPSRLRSAPVRYRLDPTIRVWTDREKRRLLHALRAQAQTPGPLRPEQLKEYLPSRNEDEILVFVDQLKERVAREAVKARYRYRQCKQKDAPVPAPIEVWIRLAKKLTGCLEDAVTAAFSQVLTIASAEPLSLLHSVPSKPVEGNAAQCMIPIVPSKNMKSNTESEQATVSSDVEQLTPAENGEIHVDFEKIYKYLSVISRGSKAPELPPGESAVLLDLLLSLPEELSHLDYKKLKGHMYKCYIDLSAHYKNEKSTMKAKFSPLIGRRWVFAH</sequence>
<dbReference type="Pfam" id="PF11035">
    <property type="entry name" value="SNAPC2"/>
    <property type="match status" value="1"/>
</dbReference>
<evidence type="ECO:0000313" key="2">
    <source>
        <dbReference type="Proteomes" id="UP001474421"/>
    </source>
</evidence>
<reference evidence="1 2" key="1">
    <citation type="journal article" date="2024" name="Proc. Natl. Acad. Sci. U.S.A.">
        <title>The genetic regulatory architecture and epigenomic basis for age-related changes in rattlesnake venom.</title>
        <authorList>
            <person name="Hogan M.P."/>
            <person name="Holding M.L."/>
            <person name="Nystrom G.S."/>
            <person name="Colston T.J."/>
            <person name="Bartlett D.A."/>
            <person name="Mason A.J."/>
            <person name="Ellsworth S.A."/>
            <person name="Rautsaw R.M."/>
            <person name="Lawrence K.C."/>
            <person name="Strickland J.L."/>
            <person name="He B."/>
            <person name="Fraser P."/>
            <person name="Margres M.J."/>
            <person name="Gilbert D.M."/>
            <person name="Gibbs H.L."/>
            <person name="Parkinson C.L."/>
            <person name="Rokyta D.R."/>
        </authorList>
    </citation>
    <scope>NUCLEOTIDE SEQUENCE [LARGE SCALE GENOMIC DNA]</scope>
    <source>
        <strain evidence="1">DRR0105</strain>
    </source>
</reference>
<dbReference type="PANTHER" id="PTHR15132">
    <property type="entry name" value="SNRNA-ACTIVATING PROTEIN COMPLEX SUBUNIT 2"/>
    <property type="match status" value="1"/>
</dbReference>
<keyword evidence="2" id="KW-1185">Reference proteome</keyword>
<dbReference type="Proteomes" id="UP001474421">
    <property type="component" value="Unassembled WGS sequence"/>
</dbReference>
<name>A0AAW1BRE6_CROAD</name>
<accession>A0AAW1BRE6</accession>
<dbReference type="GO" id="GO:0016604">
    <property type="term" value="C:nuclear body"/>
    <property type="evidence" value="ECO:0007669"/>
    <property type="project" value="TreeGrafter"/>
</dbReference>
<dbReference type="InterPro" id="IPR021281">
    <property type="entry name" value="SNAPC2"/>
</dbReference>